<name>A0ACC2XX56_9TREE</name>
<organism evidence="1 2">
    <name type="scientific">Naganishia onofrii</name>
    <dbReference type="NCBI Taxonomy" id="1851511"/>
    <lineage>
        <taxon>Eukaryota</taxon>
        <taxon>Fungi</taxon>
        <taxon>Dikarya</taxon>
        <taxon>Basidiomycota</taxon>
        <taxon>Agaricomycotina</taxon>
        <taxon>Tremellomycetes</taxon>
        <taxon>Filobasidiales</taxon>
        <taxon>Filobasidiaceae</taxon>
        <taxon>Naganishia</taxon>
    </lineage>
</organism>
<evidence type="ECO:0000313" key="1">
    <source>
        <dbReference type="EMBL" id="KAJ9127337.1"/>
    </source>
</evidence>
<comment type="caution">
    <text evidence="1">The sequence shown here is derived from an EMBL/GenBank/DDBJ whole genome shotgun (WGS) entry which is preliminary data.</text>
</comment>
<dbReference type="EMBL" id="JASBWV010000002">
    <property type="protein sequence ID" value="KAJ9127337.1"/>
    <property type="molecule type" value="Genomic_DNA"/>
</dbReference>
<protein>
    <submittedName>
        <fullName evidence="1">Uncharacterized protein</fullName>
    </submittedName>
</protein>
<keyword evidence="2" id="KW-1185">Reference proteome</keyword>
<evidence type="ECO:0000313" key="2">
    <source>
        <dbReference type="Proteomes" id="UP001234202"/>
    </source>
</evidence>
<accession>A0ACC2XX56</accession>
<gene>
    <name evidence="1" type="ORF">QFC24_000744</name>
</gene>
<sequence length="1135" mass="125653">MQTQSEYVMRQTADSTYGTARTSTLNNSPEGYDAAAARMRELNKPFWQKLWNLATGSLNFYRVHMLYFILTPLILSGIFYAVNTKYHIDYVDSLFLCVSAMTVTGLATNNLSTLSGLQQAILFIQMIMGNIISISMVMILVRQHFFRQEFRHIIEARRQAELEAARHTGGGMQSPLSRLRRFSQSITQNPMINRQQPPPPPPPADVKLRWGDLFRTSAPPSANNSPRHSIEQPRVAPSDDSHRSSPSSLDKNQRQVRHTENGTPQRPRMPEHQPSMGKAGKKKGKGWKGTKLRTDMIKRVEGGGLGLINPMGWYHSPPDGREAVMAPRESYELDGSRVEHDRPRALDPIITNAEDMGNMNHRKMSDHVVPLVESPTEVSGVIPVHSRDHHSPLQPPASPEQRRASEPNTHLSINGAAMDEKFPRTKTIAFDENIERDKPQRGITAAGLAGNSNYAYPSYARTTGYMPRTGTIRSVNAGSALQMDRTMTRRTVAGSVSGGRILPLSSTMNSAGMPRTMTINQTAKQTGFGGFPTPLALLRAGFDNFFPKQSEKLQRTFTMQRTLSNPGSASNGEVKEVGYISFDAVVGRNSHFHDLTKDEHDELGGVEYRALRILFWIVLTYYIGCQLIAFIVTGPYIALNKGYDDILSAQYRYVPPYWFTAFQSVSAFSNTGMSLCDQSMVPFLGAYLLGFGRIPIFFLIFAGNTAFPIFITDFVCFLVLDIGNPVIEAIPVGKRIAAAFFQSAAVRAAGFGFVPLNSLAPAVKVLYVIMRKITFAFFTYPIAMSVRSTNVYEEKSLGVFNDDPDEEEPQDQGPEAITKYLGWHARRQLAFDVWWLATALWLVCIIERGQINDEANASWFSIFNIIFELVSAYGTVGLSLGVGYDNFSLVGAMRPLSKVVFILVMIRGRHRGLPVAVRWLTLFSKPSMLSRSSIFQIDRAVMLPKDLKQVEEKQFDDNAERLARRATRRSSLAASSAHPGSPRPLPFDPPTQPTLTHIRSRSNATDTFPSSKRSESAVEDFDGPPLRSAANPGVPERSFSLSRGRKARSNSGGESQHEEPVHSFSGLGITDLPPDDFSLNASPLTEETPHDGSFAPGSSYSARFDAPGAGVDAQGAPRSLGTLKESAFSRHPSMS</sequence>
<dbReference type="Proteomes" id="UP001234202">
    <property type="component" value="Unassembled WGS sequence"/>
</dbReference>
<proteinExistence type="predicted"/>
<reference evidence="1" key="1">
    <citation type="submission" date="2023-04" db="EMBL/GenBank/DDBJ databases">
        <title>Draft Genome sequencing of Naganishia species isolated from polar environments using Oxford Nanopore Technology.</title>
        <authorList>
            <person name="Leo P."/>
            <person name="Venkateswaran K."/>
        </authorList>
    </citation>
    <scope>NUCLEOTIDE SEQUENCE</scope>
    <source>
        <strain evidence="1">DBVPG 5303</strain>
    </source>
</reference>